<protein>
    <submittedName>
        <fullName evidence="1">DUF771 domain-containing protein</fullName>
    </submittedName>
</protein>
<organism evidence="1 2">
    <name type="scientific">Limosilactobacillus agrestis</name>
    <dbReference type="NCBI Taxonomy" id="2759748"/>
    <lineage>
        <taxon>Bacteria</taxon>
        <taxon>Bacillati</taxon>
        <taxon>Bacillota</taxon>
        <taxon>Bacilli</taxon>
        <taxon>Lactobacillales</taxon>
        <taxon>Lactobacillaceae</taxon>
        <taxon>Limosilactobacillus</taxon>
    </lineage>
</organism>
<comment type="caution">
    <text evidence="1">The sequence shown here is derived from an EMBL/GenBank/DDBJ whole genome shotgun (WGS) entry which is preliminary data.</text>
</comment>
<name>A0A7W3UHR4_9LACO</name>
<dbReference type="Proteomes" id="UP000534578">
    <property type="component" value="Unassembled WGS sequence"/>
</dbReference>
<proteinExistence type="predicted"/>
<evidence type="ECO:0000313" key="1">
    <source>
        <dbReference type="EMBL" id="MBB1095215.1"/>
    </source>
</evidence>
<dbReference type="Pfam" id="PF05595">
    <property type="entry name" value="DUF771"/>
    <property type="match status" value="1"/>
</dbReference>
<dbReference type="AlphaFoldDB" id="A0A7W3UHR4"/>
<dbReference type="InterPro" id="IPR008489">
    <property type="entry name" value="DUF771"/>
</dbReference>
<evidence type="ECO:0000313" key="2">
    <source>
        <dbReference type="Proteomes" id="UP000534578"/>
    </source>
</evidence>
<sequence length="63" mass="7594">MNKGDNRMRKAILHNSRYLDDLRRMEEETVWKPHGVSPWMFKATTFAQWLEEHLTEFPMNGSK</sequence>
<gene>
    <name evidence="1" type="ORF">H5R92_03195</name>
</gene>
<reference evidence="1 2" key="1">
    <citation type="submission" date="2020-07" db="EMBL/GenBank/DDBJ databases">
        <title>Description of Limosilactobacillus balticus sp. nov., Limosilactobacillus agrestis sp. nov., Limosilactobacillus albertensis sp. nov., Limosilactobacillus rudii sp. nov., Limosilactobacillus fastidiosus sp. nov., five novel Limosilactobacillus species isolated from the vertebrate gastrointestinal tract, and proposal of 6 subspecies of Limosilactobacillus reuteri adapted to the gastrointestinal tract of specific vertebrate hosts.</title>
        <authorList>
            <person name="Li F."/>
            <person name="Cheng C."/>
            <person name="Zheng J."/>
            <person name="Quevedo R.M."/>
            <person name="Li J."/>
            <person name="Roos S."/>
            <person name="Gaenzle M.G."/>
            <person name="Walter J."/>
        </authorList>
    </citation>
    <scope>NUCLEOTIDE SEQUENCE [LARGE SCALE GENOMIC DNA]</scope>
    <source>
        <strain evidence="1 2">BG-MG3-A</strain>
    </source>
</reference>
<accession>A0A7W3UHR4</accession>
<dbReference type="EMBL" id="JACIVE010000032">
    <property type="protein sequence ID" value="MBB1095215.1"/>
    <property type="molecule type" value="Genomic_DNA"/>
</dbReference>